<proteinExistence type="inferred from homology"/>
<dbReference type="Gene3D" id="1.10.8.60">
    <property type="match status" value="1"/>
</dbReference>
<name>A0A261ERC0_9BIFI</name>
<dbReference type="EMBL" id="MWWR01000019">
    <property type="protein sequence ID" value="OZG49407.1"/>
    <property type="molecule type" value="Genomic_DNA"/>
</dbReference>
<dbReference type="SUPFAM" id="SSF52540">
    <property type="entry name" value="P-loop containing nucleoside triphosphate hydrolases"/>
    <property type="match status" value="1"/>
</dbReference>
<protein>
    <recommendedName>
        <fullName evidence="4">Uncharacterized AAA domain-containing protein ycf46</fullName>
    </recommendedName>
</protein>
<gene>
    <name evidence="7" type="ORF">PSRA_1656</name>
</gene>
<organism evidence="7 8">
    <name type="scientific">Pseudoscardovia radai</name>
    <dbReference type="NCBI Taxonomy" id="987066"/>
    <lineage>
        <taxon>Bacteria</taxon>
        <taxon>Bacillati</taxon>
        <taxon>Actinomycetota</taxon>
        <taxon>Actinomycetes</taxon>
        <taxon>Bifidobacteriales</taxon>
        <taxon>Bifidobacteriaceae</taxon>
        <taxon>Pseudoscardovia</taxon>
    </lineage>
</organism>
<dbReference type="PANTHER" id="PTHR42960">
    <property type="entry name" value="YCF46 PROTEIN"/>
    <property type="match status" value="1"/>
</dbReference>
<feature type="domain" description="AAA+ ATPase" evidence="6">
    <location>
        <begin position="284"/>
        <end position="417"/>
    </location>
</feature>
<dbReference type="AlphaFoldDB" id="A0A261ERC0"/>
<dbReference type="Pfam" id="PF00004">
    <property type="entry name" value="AAA"/>
    <property type="match status" value="1"/>
</dbReference>
<evidence type="ECO:0000256" key="1">
    <source>
        <dbReference type="ARBA" id="ARBA00022741"/>
    </source>
</evidence>
<dbReference type="InterPro" id="IPR027417">
    <property type="entry name" value="P-loop_NTPase"/>
</dbReference>
<dbReference type="InterPro" id="IPR052381">
    <property type="entry name" value="AAA_domain_protein"/>
</dbReference>
<feature type="region of interest" description="Disordered" evidence="5">
    <location>
        <begin position="514"/>
        <end position="550"/>
    </location>
</feature>
<dbReference type="InterPro" id="IPR003959">
    <property type="entry name" value="ATPase_AAA_core"/>
</dbReference>
<evidence type="ECO:0000256" key="3">
    <source>
        <dbReference type="ARBA" id="ARBA00038088"/>
    </source>
</evidence>
<dbReference type="Proteomes" id="UP000216725">
    <property type="component" value="Unassembled WGS sequence"/>
</dbReference>
<evidence type="ECO:0000256" key="2">
    <source>
        <dbReference type="ARBA" id="ARBA00022840"/>
    </source>
</evidence>
<dbReference type="SMART" id="SM00382">
    <property type="entry name" value="AAA"/>
    <property type="match status" value="1"/>
</dbReference>
<dbReference type="InterPro" id="IPR003593">
    <property type="entry name" value="AAA+_ATPase"/>
</dbReference>
<evidence type="ECO:0000256" key="5">
    <source>
        <dbReference type="SAM" id="MobiDB-lite"/>
    </source>
</evidence>
<evidence type="ECO:0000256" key="4">
    <source>
        <dbReference type="ARBA" id="ARBA00040480"/>
    </source>
</evidence>
<dbReference type="PANTHER" id="PTHR42960:SF1">
    <property type="entry name" value="YCF46 PROTEIN"/>
    <property type="match status" value="1"/>
</dbReference>
<dbReference type="Gene3D" id="3.40.50.300">
    <property type="entry name" value="P-loop containing nucleotide triphosphate hydrolases"/>
    <property type="match status" value="1"/>
</dbReference>
<reference evidence="7 8" key="1">
    <citation type="journal article" date="2017" name="BMC Genomics">
        <title>Comparative genomic and phylogenomic analyses of the Bifidobacteriaceae family.</title>
        <authorList>
            <person name="Lugli G.A."/>
            <person name="Milani C."/>
            <person name="Turroni F."/>
            <person name="Duranti S."/>
            <person name="Mancabelli L."/>
            <person name="Mangifesta M."/>
            <person name="Ferrario C."/>
            <person name="Modesto M."/>
            <person name="Mattarelli P."/>
            <person name="Jiri K."/>
            <person name="van Sinderen D."/>
            <person name="Ventura M."/>
        </authorList>
    </citation>
    <scope>NUCLEOTIDE SEQUENCE [LARGE SCALE GENOMIC DNA]</scope>
    <source>
        <strain evidence="7 8">DSM 24742</strain>
    </source>
</reference>
<feature type="region of interest" description="Disordered" evidence="5">
    <location>
        <begin position="1"/>
        <end position="23"/>
    </location>
</feature>
<evidence type="ECO:0000313" key="7">
    <source>
        <dbReference type="EMBL" id="OZG49407.1"/>
    </source>
</evidence>
<sequence>MNDAAPAPMAATPETPQRSSSSDFAELTRRLEVYMRSLCPLVIVRTAERHRVERALADIVGRSNLNAWSYSDSRQVVRLSQDAAPHDVHSDPLPFVRETFLRTRRTAFLLADTRRMDQDTLYTRELVSTAYLAQETHNTLIVVTADDVWQRLAGMGMVVDLGTPTFEERCALITDFASRNPEDVRLGPDSTAHLSVMLRGLSEMQITNLLRASLVAQGRLGDSSIDSVSARKDRLFTSVPNVMPVDCSQPMLVVGLAGLRSWLERKRRVFFASREQLDAHHLEPPRGILLMGVPGCGKSYSARMVAHEWRLPLFRFDLGSVYDKYVGETERRMQEALDYIDNVAPCVLWIDEIDKALSVRSGESDVANRVLGQFLFWLQESDAKVFLVATANNVADMPPELFRKGRFSETFFVDLPTRAERHDAIGAYVASCLGTPLDDAALGRLADECAGFSYSDIEQCVKDVAEGCWFGGPEGAGVAADPTAVEARLAQAMRQAAPIDPEAIGKIREWGARNARPASGEGGAPTCGSAPTLAAPSTVAAPSIPTGGQE</sequence>
<dbReference type="GO" id="GO:0005524">
    <property type="term" value="F:ATP binding"/>
    <property type="evidence" value="ECO:0007669"/>
    <property type="project" value="UniProtKB-KW"/>
</dbReference>
<feature type="compositionally biased region" description="Low complexity" evidence="5">
    <location>
        <begin position="1"/>
        <end position="16"/>
    </location>
</feature>
<evidence type="ECO:0000259" key="6">
    <source>
        <dbReference type="SMART" id="SM00382"/>
    </source>
</evidence>
<dbReference type="RefSeq" id="WP_158216379.1">
    <property type="nucleotide sequence ID" value="NZ_JBKZBO010000002.1"/>
</dbReference>
<keyword evidence="1" id="KW-0547">Nucleotide-binding</keyword>
<comment type="caution">
    <text evidence="7">The sequence shown here is derived from an EMBL/GenBank/DDBJ whole genome shotgun (WGS) entry which is preliminary data.</text>
</comment>
<dbReference type="OrthoDB" id="9809379at2"/>
<keyword evidence="2" id="KW-0067">ATP-binding</keyword>
<dbReference type="GO" id="GO:0016887">
    <property type="term" value="F:ATP hydrolysis activity"/>
    <property type="evidence" value="ECO:0007669"/>
    <property type="project" value="InterPro"/>
</dbReference>
<evidence type="ECO:0000313" key="8">
    <source>
        <dbReference type="Proteomes" id="UP000216725"/>
    </source>
</evidence>
<keyword evidence="8" id="KW-1185">Reference proteome</keyword>
<accession>A0A261ERC0</accession>
<comment type="similarity">
    <text evidence="3">Belongs to the AAA ATPase family. Highly divergent.</text>
</comment>